<dbReference type="HOGENOM" id="CLU_3079134_0_0_9"/>
<dbReference type="EMBL" id="CP003273">
    <property type="protein sequence ID" value="AGL02280.1"/>
    <property type="molecule type" value="Genomic_DNA"/>
</dbReference>
<proteinExistence type="predicted"/>
<name>R4KNZ0_9FIRM</name>
<dbReference type="KEGG" id="dgi:Desgi_2881"/>
<reference evidence="1 2" key="1">
    <citation type="submission" date="2012-01" db="EMBL/GenBank/DDBJ databases">
        <title>Complete sequence of Desulfotomaculum gibsoniae DSM 7213.</title>
        <authorList>
            <consortium name="US DOE Joint Genome Institute"/>
            <person name="Lucas S."/>
            <person name="Han J."/>
            <person name="Lapidus A."/>
            <person name="Cheng J.-F."/>
            <person name="Goodwin L."/>
            <person name="Pitluck S."/>
            <person name="Peters L."/>
            <person name="Ovchinnikova G."/>
            <person name="Teshima H."/>
            <person name="Detter J.C."/>
            <person name="Han C."/>
            <person name="Tapia R."/>
            <person name="Land M."/>
            <person name="Hauser L."/>
            <person name="Kyrpides N."/>
            <person name="Ivanova N."/>
            <person name="Pagani I."/>
            <person name="Parshina S."/>
            <person name="Plugge C."/>
            <person name="Muyzer G."/>
            <person name="Kuever J."/>
            <person name="Ivanova A."/>
            <person name="Nazina T."/>
            <person name="Klenk H.-P."/>
            <person name="Brambilla E."/>
            <person name="Spring S."/>
            <person name="Stams A.F."/>
            <person name="Woyke T."/>
        </authorList>
    </citation>
    <scope>NUCLEOTIDE SEQUENCE [LARGE SCALE GENOMIC DNA]</scope>
    <source>
        <strain evidence="1 2">DSM 7213</strain>
    </source>
</reference>
<sequence length="52" mass="6078">MRQSFSYIIYGEEFNPNNIDVEVAWPFNDEQEVTRLLLAVQTAVCMQEVLLL</sequence>
<dbReference type="Proteomes" id="UP000013520">
    <property type="component" value="Chromosome"/>
</dbReference>
<dbReference type="AlphaFoldDB" id="R4KNZ0"/>
<protein>
    <submittedName>
        <fullName evidence="1">Uncharacterized protein</fullName>
    </submittedName>
</protein>
<evidence type="ECO:0000313" key="1">
    <source>
        <dbReference type="EMBL" id="AGL02280.1"/>
    </source>
</evidence>
<evidence type="ECO:0000313" key="2">
    <source>
        <dbReference type="Proteomes" id="UP000013520"/>
    </source>
</evidence>
<dbReference type="OrthoDB" id="9773308at2"/>
<accession>R4KNZ0</accession>
<organism evidence="1 2">
    <name type="scientific">Desulfoscipio gibsoniae DSM 7213</name>
    <dbReference type="NCBI Taxonomy" id="767817"/>
    <lineage>
        <taxon>Bacteria</taxon>
        <taxon>Bacillati</taxon>
        <taxon>Bacillota</taxon>
        <taxon>Clostridia</taxon>
        <taxon>Eubacteriales</taxon>
        <taxon>Desulfallaceae</taxon>
        <taxon>Desulfoscipio</taxon>
    </lineage>
</organism>
<dbReference type="RefSeq" id="WP_006523535.1">
    <property type="nucleotide sequence ID" value="NC_021184.1"/>
</dbReference>
<keyword evidence="2" id="KW-1185">Reference proteome</keyword>
<gene>
    <name evidence="1" type="ORF">Desgi_2881</name>
</gene>